<dbReference type="EMBL" id="CMVM020000210">
    <property type="status" value="NOT_ANNOTATED_CDS"/>
    <property type="molecule type" value="Genomic_DNA"/>
</dbReference>
<dbReference type="AlphaFoldDB" id="A0A8R1TZ00"/>
<evidence type="ECO:0000313" key="1">
    <source>
        <dbReference type="EnsemblMetazoa" id="OVOC7501.1"/>
    </source>
</evidence>
<keyword evidence="2" id="KW-1185">Reference proteome</keyword>
<sequence length="74" mass="8613">MSETSPVYKGKTFAVLTHASFKKPINIRGNEIQTDFVTFTLDLPVSQNRSFVCGCLRFFEMFRSCEKASYEWYL</sequence>
<dbReference type="Proteomes" id="UP000024404">
    <property type="component" value="Unassembled WGS sequence"/>
</dbReference>
<accession>A0A8R1TZ00</accession>
<evidence type="ECO:0000313" key="2">
    <source>
        <dbReference type="Proteomes" id="UP000024404"/>
    </source>
</evidence>
<organism evidence="1 2">
    <name type="scientific">Onchocerca volvulus</name>
    <dbReference type="NCBI Taxonomy" id="6282"/>
    <lineage>
        <taxon>Eukaryota</taxon>
        <taxon>Metazoa</taxon>
        <taxon>Ecdysozoa</taxon>
        <taxon>Nematoda</taxon>
        <taxon>Chromadorea</taxon>
        <taxon>Rhabditida</taxon>
        <taxon>Spirurina</taxon>
        <taxon>Spiruromorpha</taxon>
        <taxon>Filarioidea</taxon>
        <taxon>Onchocercidae</taxon>
        <taxon>Onchocerca</taxon>
    </lineage>
</organism>
<protein>
    <submittedName>
        <fullName evidence="1">Uncharacterized protein</fullName>
    </submittedName>
</protein>
<reference evidence="1" key="2">
    <citation type="submission" date="2022-06" db="UniProtKB">
        <authorList>
            <consortium name="EnsemblMetazoa"/>
        </authorList>
    </citation>
    <scope>IDENTIFICATION</scope>
</reference>
<proteinExistence type="predicted"/>
<dbReference type="EnsemblMetazoa" id="OVOC7501.1">
    <property type="protein sequence ID" value="OVOC7501.1"/>
    <property type="gene ID" value="WBGene00244310"/>
</dbReference>
<reference evidence="2" key="1">
    <citation type="submission" date="2013-10" db="EMBL/GenBank/DDBJ databases">
        <title>Genome sequencing of Onchocerca volvulus.</title>
        <authorList>
            <person name="Cotton J."/>
            <person name="Tsai J."/>
            <person name="Stanley E."/>
            <person name="Tracey A."/>
            <person name="Holroyd N."/>
            <person name="Lustigman S."/>
            <person name="Berriman M."/>
        </authorList>
    </citation>
    <scope>NUCLEOTIDE SEQUENCE</scope>
</reference>
<name>A0A8R1TZ00_ONCVO</name>